<evidence type="ECO:0000256" key="3">
    <source>
        <dbReference type="ARBA" id="ARBA00023015"/>
    </source>
</evidence>
<reference evidence="8 9" key="1">
    <citation type="submission" date="2021-03" db="EMBL/GenBank/DDBJ databases">
        <authorList>
            <person name="Gilmore M.S."/>
            <person name="Schwartzman J."/>
            <person name="Van Tyne D."/>
            <person name="Martin M."/>
            <person name="Earl A.M."/>
            <person name="Manson A.L."/>
            <person name="Straub T."/>
            <person name="Salamzade R."/>
            <person name="Saavedra J."/>
            <person name="Lebreton F."/>
            <person name="Prichula J."/>
            <person name="Schaufler K."/>
            <person name="Gaca A."/>
            <person name="Sgardioli B."/>
            <person name="Wagenaar J."/>
            <person name="Strong T."/>
        </authorList>
    </citation>
    <scope>NUCLEOTIDE SEQUENCE [LARGE SCALE GENOMIC DNA]</scope>
    <source>
        <strain evidence="8 9">665A</strain>
    </source>
</reference>
<accession>A0ABV0EVJ0</accession>
<dbReference type="PANTHER" id="PTHR30363:SF4">
    <property type="entry name" value="GLYCEROL-3-PHOSPHATE REGULON REPRESSOR"/>
    <property type="match status" value="1"/>
</dbReference>
<evidence type="ECO:0000256" key="4">
    <source>
        <dbReference type="ARBA" id="ARBA00023125"/>
    </source>
</evidence>
<evidence type="ECO:0000256" key="6">
    <source>
        <dbReference type="ARBA" id="ARBA00024937"/>
    </source>
</evidence>
<dbReference type="EMBL" id="JAFREL020000003">
    <property type="protein sequence ID" value="MEO1771628.1"/>
    <property type="molecule type" value="Genomic_DNA"/>
</dbReference>
<dbReference type="PRINTS" id="PR00037">
    <property type="entry name" value="HTHLACR"/>
</dbReference>
<dbReference type="SMART" id="SM00420">
    <property type="entry name" value="HTH_DEOR"/>
    <property type="match status" value="1"/>
</dbReference>
<evidence type="ECO:0000256" key="5">
    <source>
        <dbReference type="ARBA" id="ARBA00023163"/>
    </source>
</evidence>
<sequence>MKRVERQQRIVELVNEEKKVLAKDLAAKLKVSEDTIRRDLRELDQKKLVRRIHSGAIQIGPPETMFQYRVNSKTNEKNLLAKKAASLVHEDSVILIDGGTSNLAFAKALNDSFRATIITNSPPVVMALEMHQNLEVIDLGGTLNHKYMVNMGLEMADKITKIRADYYLMGMYNIDAVTGLTVPTLEESLLKKYMSESSMETISLVTEEKLDTISNYVIGPVSMLDTMVTTGKDTKAYAEAGVKVWQCEDE</sequence>
<dbReference type="Pfam" id="PF00455">
    <property type="entry name" value="DeoRC"/>
    <property type="match status" value="1"/>
</dbReference>
<dbReference type="Gene3D" id="3.40.50.1360">
    <property type="match status" value="1"/>
</dbReference>
<dbReference type="InterPro" id="IPR018356">
    <property type="entry name" value="Tscrpt_reg_HTH_DeoR_CS"/>
</dbReference>
<dbReference type="SMART" id="SM01134">
    <property type="entry name" value="DeoRC"/>
    <property type="match status" value="1"/>
</dbReference>
<dbReference type="SUPFAM" id="SSF100950">
    <property type="entry name" value="NagB/RpiA/CoA transferase-like"/>
    <property type="match status" value="1"/>
</dbReference>
<name>A0ABV0EVJ0_9ENTE</name>
<reference evidence="8 9" key="2">
    <citation type="submission" date="2024-02" db="EMBL/GenBank/DDBJ databases">
        <title>The Genome Sequence of Enterococcus sp. DIV0159.</title>
        <authorList>
            <person name="Earl A."/>
            <person name="Manson A."/>
            <person name="Gilmore M."/>
            <person name="Sanders J."/>
            <person name="Shea T."/>
            <person name="Howe W."/>
            <person name="Livny J."/>
            <person name="Cuomo C."/>
            <person name="Neafsey D."/>
            <person name="Birren B."/>
        </authorList>
    </citation>
    <scope>NUCLEOTIDE SEQUENCE [LARGE SCALE GENOMIC DNA]</scope>
    <source>
        <strain evidence="8 9">665A</strain>
    </source>
</reference>
<evidence type="ECO:0000313" key="8">
    <source>
        <dbReference type="EMBL" id="MEO1771628.1"/>
    </source>
</evidence>
<evidence type="ECO:0000256" key="1">
    <source>
        <dbReference type="ARBA" id="ARBA00021390"/>
    </source>
</evidence>
<dbReference type="InterPro" id="IPR050313">
    <property type="entry name" value="Carb_Metab_HTH_regulators"/>
</dbReference>
<comment type="caution">
    <text evidence="8">The sequence shown here is derived from an EMBL/GenBank/DDBJ whole genome shotgun (WGS) entry which is preliminary data.</text>
</comment>
<dbReference type="Pfam" id="PF08220">
    <property type="entry name" value="HTH_DeoR"/>
    <property type="match status" value="1"/>
</dbReference>
<dbReference type="InterPro" id="IPR036390">
    <property type="entry name" value="WH_DNA-bd_sf"/>
</dbReference>
<dbReference type="PANTHER" id="PTHR30363">
    <property type="entry name" value="HTH-TYPE TRANSCRIPTIONAL REGULATOR SRLR-RELATED"/>
    <property type="match status" value="1"/>
</dbReference>
<gene>
    <name evidence="8" type="ORF">JZO67_003609</name>
</gene>
<keyword evidence="9" id="KW-1185">Reference proteome</keyword>
<feature type="domain" description="HTH deoR-type" evidence="7">
    <location>
        <begin position="3"/>
        <end position="58"/>
    </location>
</feature>
<evidence type="ECO:0000259" key="7">
    <source>
        <dbReference type="PROSITE" id="PS51000"/>
    </source>
</evidence>
<dbReference type="PROSITE" id="PS51000">
    <property type="entry name" value="HTH_DEOR_2"/>
    <property type="match status" value="1"/>
</dbReference>
<dbReference type="InterPro" id="IPR036388">
    <property type="entry name" value="WH-like_DNA-bd_sf"/>
</dbReference>
<dbReference type="InterPro" id="IPR037171">
    <property type="entry name" value="NagB/RpiA_transferase-like"/>
</dbReference>
<dbReference type="RefSeq" id="WP_207704651.1">
    <property type="nucleotide sequence ID" value="NZ_JAFREL020000003.1"/>
</dbReference>
<dbReference type="InterPro" id="IPR014036">
    <property type="entry name" value="DeoR-like_C"/>
</dbReference>
<keyword evidence="5" id="KW-0804">Transcription</keyword>
<dbReference type="InterPro" id="IPR001034">
    <property type="entry name" value="DeoR_HTH"/>
</dbReference>
<comment type="function">
    <text evidence="6">Repressor of the lactose catabolism operon. Galactose-6-phosphate is the inducer.</text>
</comment>
<dbReference type="Proteomes" id="UP000664357">
    <property type="component" value="Unassembled WGS sequence"/>
</dbReference>
<protein>
    <recommendedName>
        <fullName evidence="1">Lactose phosphotransferase system repressor</fullName>
    </recommendedName>
</protein>
<evidence type="ECO:0000256" key="2">
    <source>
        <dbReference type="ARBA" id="ARBA00022491"/>
    </source>
</evidence>
<dbReference type="Gene3D" id="1.10.10.10">
    <property type="entry name" value="Winged helix-like DNA-binding domain superfamily/Winged helix DNA-binding domain"/>
    <property type="match status" value="1"/>
</dbReference>
<dbReference type="SUPFAM" id="SSF46785">
    <property type="entry name" value="Winged helix' DNA-binding domain"/>
    <property type="match status" value="1"/>
</dbReference>
<evidence type="ECO:0000313" key="9">
    <source>
        <dbReference type="Proteomes" id="UP000664357"/>
    </source>
</evidence>
<organism evidence="8 9">
    <name type="scientific">Candidatus Enterococcus ferrettii</name>
    <dbReference type="NCBI Taxonomy" id="2815324"/>
    <lineage>
        <taxon>Bacteria</taxon>
        <taxon>Bacillati</taxon>
        <taxon>Bacillota</taxon>
        <taxon>Bacilli</taxon>
        <taxon>Lactobacillales</taxon>
        <taxon>Enterococcaceae</taxon>
        <taxon>Enterococcus</taxon>
    </lineage>
</organism>
<proteinExistence type="predicted"/>
<keyword evidence="3" id="KW-0805">Transcription regulation</keyword>
<keyword evidence="2" id="KW-0678">Repressor</keyword>
<dbReference type="PROSITE" id="PS00894">
    <property type="entry name" value="HTH_DEOR_1"/>
    <property type="match status" value="1"/>
</dbReference>
<keyword evidence="4" id="KW-0238">DNA-binding</keyword>